<comment type="similarity">
    <text evidence="2 4">Belongs to the SspH family.</text>
</comment>
<evidence type="ECO:0000313" key="6">
    <source>
        <dbReference type="Proteomes" id="UP001596494"/>
    </source>
</evidence>
<dbReference type="RefSeq" id="WP_253935879.1">
    <property type="nucleotide sequence ID" value="NZ_JAPVRC010000006.1"/>
</dbReference>
<evidence type="ECO:0000256" key="1">
    <source>
        <dbReference type="ARBA" id="ARBA00004288"/>
    </source>
</evidence>
<comment type="caution">
    <text evidence="5">The sequence shown here is derived from an EMBL/GenBank/DDBJ whole genome shotgun (WGS) entry which is preliminary data.</text>
</comment>
<dbReference type="Proteomes" id="UP001596494">
    <property type="component" value="Unassembled WGS sequence"/>
</dbReference>
<evidence type="ECO:0000256" key="3">
    <source>
        <dbReference type="ARBA" id="ARBA00022969"/>
    </source>
</evidence>
<dbReference type="NCBIfam" id="TIGR02861">
    <property type="entry name" value="SASP_H"/>
    <property type="match status" value="1"/>
</dbReference>
<dbReference type="Pfam" id="PF08141">
    <property type="entry name" value="SspH"/>
    <property type="match status" value="1"/>
</dbReference>
<dbReference type="InterPro" id="IPR012610">
    <property type="entry name" value="SASP_SspH"/>
</dbReference>
<accession>A0ABW2K3H8</accession>
<proteinExistence type="evidence at transcript level"/>
<comment type="subcellular location">
    <subcellularLocation>
        <location evidence="1 4">Spore core</location>
    </subcellularLocation>
</comment>
<sequence length="61" mass="7002">MNRQRAEEIAASPVMASVTFNNMKVYIQHVNENGETARIYDLSDPKNELDVSLDELNEVYQ</sequence>
<protein>
    <recommendedName>
        <fullName evidence="4">Small, acid-soluble spore protein H</fullName>
        <shortName evidence="4">SASP H</shortName>
    </recommendedName>
</protein>
<comment type="induction">
    <text evidence="4">Expressed only in the forespore compartment of sporulating cells.</text>
</comment>
<dbReference type="EMBL" id="JBHTBY010000008">
    <property type="protein sequence ID" value="MFC7321298.1"/>
    <property type="molecule type" value="Genomic_DNA"/>
</dbReference>
<evidence type="ECO:0000256" key="4">
    <source>
        <dbReference type="HAMAP-Rule" id="MF_00667"/>
    </source>
</evidence>
<evidence type="ECO:0000313" key="5">
    <source>
        <dbReference type="EMBL" id="MFC7321298.1"/>
    </source>
</evidence>
<keyword evidence="3 4" id="KW-0749">Sporulation</keyword>
<name>A0ABW2K3H8_9BACI</name>
<dbReference type="HAMAP" id="MF_00667">
    <property type="entry name" value="SspH"/>
    <property type="match status" value="1"/>
</dbReference>
<reference evidence="6" key="1">
    <citation type="journal article" date="2019" name="Int. J. Syst. Evol. Microbiol.">
        <title>The Global Catalogue of Microorganisms (GCM) 10K type strain sequencing project: providing services to taxonomists for standard genome sequencing and annotation.</title>
        <authorList>
            <consortium name="The Broad Institute Genomics Platform"/>
            <consortium name="The Broad Institute Genome Sequencing Center for Infectious Disease"/>
            <person name="Wu L."/>
            <person name="Ma J."/>
        </authorList>
    </citation>
    <scope>NUCLEOTIDE SEQUENCE [LARGE SCALE GENOMIC DNA]</scope>
    <source>
        <strain evidence="6">CCUG 73951</strain>
    </source>
</reference>
<evidence type="ECO:0000256" key="2">
    <source>
        <dbReference type="ARBA" id="ARBA00006573"/>
    </source>
</evidence>
<organism evidence="5 6">
    <name type="scientific">Halobacillus campisalis</name>
    <dbReference type="NCBI Taxonomy" id="435909"/>
    <lineage>
        <taxon>Bacteria</taxon>
        <taxon>Bacillati</taxon>
        <taxon>Bacillota</taxon>
        <taxon>Bacilli</taxon>
        <taxon>Bacillales</taxon>
        <taxon>Bacillaceae</taxon>
        <taxon>Halobacillus</taxon>
    </lineage>
</organism>
<keyword evidence="6" id="KW-1185">Reference proteome</keyword>
<gene>
    <name evidence="4" type="primary">sspH</name>
    <name evidence="5" type="ORF">ACFQMN_10430</name>
</gene>